<dbReference type="SUPFAM" id="SSF55811">
    <property type="entry name" value="Nudix"/>
    <property type="match status" value="1"/>
</dbReference>
<feature type="domain" description="Nudix hydrolase" evidence="2">
    <location>
        <begin position="189"/>
        <end position="328"/>
    </location>
</feature>
<reference evidence="3 4" key="1">
    <citation type="submission" date="2012-01" db="EMBL/GenBank/DDBJ databases">
        <title>The Genome Sequence of Helcococcus kunzii ATCC 51366.</title>
        <authorList>
            <consortium name="The Broad Institute Genome Sequencing Platform"/>
            <person name="Earl A."/>
            <person name="Ward D."/>
            <person name="Feldgarden M."/>
            <person name="Gevers D."/>
            <person name="Huys G."/>
            <person name="Young S.K."/>
            <person name="Zeng Q."/>
            <person name="Gargeya S."/>
            <person name="Fitzgerald M."/>
            <person name="Haas B."/>
            <person name="Abouelleil A."/>
            <person name="Alvarado L."/>
            <person name="Arachchi H.M."/>
            <person name="Berlin A."/>
            <person name="Chapman S.B."/>
            <person name="Gearin G."/>
            <person name="Goldberg J."/>
            <person name="Griggs A."/>
            <person name="Gujja S."/>
            <person name="Hansen M."/>
            <person name="Heiman D."/>
            <person name="Howarth C."/>
            <person name="Larimer J."/>
            <person name="Lui A."/>
            <person name="MacDonald P.J.P."/>
            <person name="McCowen C."/>
            <person name="Montmayeur A."/>
            <person name="Murphy C."/>
            <person name="Neiman D."/>
            <person name="Pearson M."/>
            <person name="Priest M."/>
            <person name="Roberts A."/>
            <person name="Saif S."/>
            <person name="Shea T."/>
            <person name="Sisk P."/>
            <person name="Stolte C."/>
            <person name="Sykes S."/>
            <person name="Wortman J."/>
            <person name="Nusbaum C."/>
            <person name="Birren B."/>
        </authorList>
    </citation>
    <scope>NUCLEOTIDE SEQUENCE [LARGE SCALE GENOMIC DNA]</scope>
    <source>
        <strain evidence="3 4">ATCC 51366</strain>
    </source>
</reference>
<dbReference type="SUPFAM" id="SSF81301">
    <property type="entry name" value="Nucleotidyltransferase"/>
    <property type="match status" value="1"/>
</dbReference>
<dbReference type="GeneID" id="96999855"/>
<organism evidence="3 4">
    <name type="scientific">Helcococcus kunzii ATCC 51366</name>
    <dbReference type="NCBI Taxonomy" id="883114"/>
    <lineage>
        <taxon>Bacteria</taxon>
        <taxon>Bacillati</taxon>
        <taxon>Bacillota</taxon>
        <taxon>Tissierellia</taxon>
        <taxon>Tissierellales</taxon>
        <taxon>Peptoniphilaceae</taxon>
        <taxon>Helcococcus</taxon>
    </lineage>
</organism>
<accession>H3NQZ1</accession>
<dbReference type="EMBL" id="AGEI01000032">
    <property type="protein sequence ID" value="EHR31939.1"/>
    <property type="molecule type" value="Genomic_DNA"/>
</dbReference>
<gene>
    <name evidence="3" type="ORF">HMPREF9709_01752</name>
</gene>
<dbReference type="InterPro" id="IPR015797">
    <property type="entry name" value="NUDIX_hydrolase-like_dom_sf"/>
</dbReference>
<dbReference type="AlphaFoldDB" id="H3NQZ1"/>
<evidence type="ECO:0000313" key="3">
    <source>
        <dbReference type="EMBL" id="EHR31939.1"/>
    </source>
</evidence>
<dbReference type="Proteomes" id="UP000004191">
    <property type="component" value="Unassembled WGS sequence"/>
</dbReference>
<dbReference type="OrthoDB" id="9008185at2"/>
<evidence type="ECO:0000256" key="1">
    <source>
        <dbReference type="ARBA" id="ARBA00022801"/>
    </source>
</evidence>
<dbReference type="PROSITE" id="PS00893">
    <property type="entry name" value="NUDIX_BOX"/>
    <property type="match status" value="1"/>
</dbReference>
<dbReference type="CDD" id="cd04688">
    <property type="entry name" value="NUDIX_Hydrolase"/>
    <property type="match status" value="1"/>
</dbReference>
<evidence type="ECO:0000259" key="2">
    <source>
        <dbReference type="PROSITE" id="PS51462"/>
    </source>
</evidence>
<dbReference type="InterPro" id="IPR043519">
    <property type="entry name" value="NT_sf"/>
</dbReference>
<dbReference type="InterPro" id="IPR000086">
    <property type="entry name" value="NUDIX_hydrolase_dom"/>
</dbReference>
<dbReference type="STRING" id="883114.HMPREF9709_01752"/>
<dbReference type="eggNOG" id="COG2320">
    <property type="taxonomic scope" value="Bacteria"/>
</dbReference>
<comment type="caution">
    <text evidence="3">The sequence shown here is derived from an EMBL/GenBank/DDBJ whole genome shotgun (WGS) entry which is preliminary data.</text>
</comment>
<dbReference type="Gene3D" id="3.30.460.10">
    <property type="entry name" value="Beta Polymerase, domain 2"/>
    <property type="match status" value="1"/>
</dbReference>
<dbReference type="PROSITE" id="PS51462">
    <property type="entry name" value="NUDIX"/>
    <property type="match status" value="1"/>
</dbReference>
<dbReference type="Gene3D" id="3.90.79.10">
    <property type="entry name" value="Nucleoside Triphosphate Pyrophosphohydrolase"/>
    <property type="match status" value="1"/>
</dbReference>
<dbReference type="eggNOG" id="COG1051">
    <property type="taxonomic scope" value="Bacteria"/>
</dbReference>
<dbReference type="Pfam" id="PF04229">
    <property type="entry name" value="GrpB"/>
    <property type="match status" value="1"/>
</dbReference>
<evidence type="ECO:0000313" key="4">
    <source>
        <dbReference type="Proteomes" id="UP000004191"/>
    </source>
</evidence>
<proteinExistence type="predicted"/>
<dbReference type="InterPro" id="IPR020084">
    <property type="entry name" value="NUDIX_hydrolase_CS"/>
</dbReference>
<dbReference type="RefSeq" id="WP_005399266.1">
    <property type="nucleotide sequence ID" value="NZ_JH601089.1"/>
</dbReference>
<sequence>MNREITLHKYNPDWKKRYDIIEKEMYMVMGDEVASVHHFGSTSIEGMKAKDTVDVLVLVEDIVKIDEFNDKMENLGYIPKGEYGISGRRYYQKLDNSGVNHLSHIHIYSKGSEKAREELKFRDYLRANEDAFKRYLEIKEEASRLYRHYPEKYQCYKSDVIKELLSESNQFFKESERFNDDCGFLREKNRFRYRAAAIIVEDNKILLAKNNVTDYYYSVGGEVHLGETSEKAVVREVFEETGEIYEIDKLAIIHENIYWGSDPGFEGVLCHEICFYYRMKPKGFLDIKYIGQTTDGAKEEVQWIEFEKLHDITVYPQFLYKYLKGNLSDILHIVDDRTGIN</sequence>
<keyword evidence="4" id="KW-1185">Reference proteome</keyword>
<dbReference type="Pfam" id="PF00293">
    <property type="entry name" value="NUDIX"/>
    <property type="match status" value="1"/>
</dbReference>
<dbReference type="PANTHER" id="PTHR34822:SF1">
    <property type="entry name" value="GRPB FAMILY PROTEIN"/>
    <property type="match status" value="1"/>
</dbReference>
<dbReference type="PANTHER" id="PTHR34822">
    <property type="entry name" value="GRPB DOMAIN PROTEIN (AFU_ORTHOLOGUE AFUA_1G01530)"/>
    <property type="match status" value="1"/>
</dbReference>
<dbReference type="InterPro" id="IPR007344">
    <property type="entry name" value="GrpB/CoaE"/>
</dbReference>
<dbReference type="HOGENOM" id="CLU_813228_0_0_9"/>
<keyword evidence="1" id="KW-0378">Hydrolase</keyword>
<dbReference type="PATRIC" id="fig|883114.3.peg.1748"/>
<dbReference type="GO" id="GO:0016787">
    <property type="term" value="F:hydrolase activity"/>
    <property type="evidence" value="ECO:0007669"/>
    <property type="project" value="UniProtKB-KW"/>
</dbReference>
<protein>
    <recommendedName>
        <fullName evidence="2">Nudix hydrolase domain-containing protein</fullName>
    </recommendedName>
</protein>
<name>H3NQZ1_9FIRM</name>